<keyword evidence="4" id="KW-1185">Reference proteome</keyword>
<evidence type="ECO:0000256" key="1">
    <source>
        <dbReference type="SAM" id="MobiDB-lite"/>
    </source>
</evidence>
<protein>
    <submittedName>
        <fullName evidence="3">Uncharacterized protein</fullName>
    </submittedName>
</protein>
<organism evidence="3 4">
    <name type="scientific">Channa striata</name>
    <name type="common">Snakehead murrel</name>
    <name type="synonym">Ophicephalus striatus</name>
    <dbReference type="NCBI Taxonomy" id="64152"/>
    <lineage>
        <taxon>Eukaryota</taxon>
        <taxon>Metazoa</taxon>
        <taxon>Chordata</taxon>
        <taxon>Craniata</taxon>
        <taxon>Vertebrata</taxon>
        <taxon>Euteleostomi</taxon>
        <taxon>Actinopterygii</taxon>
        <taxon>Neopterygii</taxon>
        <taxon>Teleostei</taxon>
        <taxon>Neoteleostei</taxon>
        <taxon>Acanthomorphata</taxon>
        <taxon>Anabantaria</taxon>
        <taxon>Anabantiformes</taxon>
        <taxon>Channoidei</taxon>
        <taxon>Channidae</taxon>
        <taxon>Channa</taxon>
    </lineage>
</organism>
<keyword evidence="2" id="KW-0812">Transmembrane</keyword>
<keyword evidence="2" id="KW-1133">Transmembrane helix</keyword>
<evidence type="ECO:0000256" key="2">
    <source>
        <dbReference type="SAM" id="Phobius"/>
    </source>
</evidence>
<proteinExistence type="predicted"/>
<feature type="transmembrane region" description="Helical" evidence="2">
    <location>
        <begin position="48"/>
        <end position="66"/>
    </location>
</feature>
<dbReference type="AlphaFoldDB" id="A0AA88NT21"/>
<sequence>MQKYTAAHLPFIKQVVLQIVLIETEMAAAAAAALSRSRGVAGVRRTKGLFFMFALLVLVGFASSLIDKDTLKTMKEQLQMAEKEADKMKENVKSGMSKLSDFVDKKSRK</sequence>
<dbReference type="Proteomes" id="UP001187415">
    <property type="component" value="Unassembled WGS sequence"/>
</dbReference>
<feature type="region of interest" description="Disordered" evidence="1">
    <location>
        <begin position="85"/>
        <end position="109"/>
    </location>
</feature>
<dbReference type="EMBL" id="JAUPFM010000001">
    <property type="protein sequence ID" value="KAK2862768.1"/>
    <property type="molecule type" value="Genomic_DNA"/>
</dbReference>
<accession>A0AA88NT21</accession>
<keyword evidence="2" id="KW-0472">Membrane</keyword>
<evidence type="ECO:0000313" key="3">
    <source>
        <dbReference type="EMBL" id="KAK2862768.1"/>
    </source>
</evidence>
<reference evidence="3" key="1">
    <citation type="submission" date="2023-07" db="EMBL/GenBank/DDBJ databases">
        <title>Chromosome-level Genome Assembly of Striped Snakehead (Channa striata).</title>
        <authorList>
            <person name="Liu H."/>
        </authorList>
    </citation>
    <scope>NUCLEOTIDE SEQUENCE</scope>
    <source>
        <strain evidence="3">Gz</strain>
        <tissue evidence="3">Muscle</tissue>
    </source>
</reference>
<name>A0AA88NT21_CHASR</name>
<gene>
    <name evidence="3" type="ORF">Q5P01_002301</name>
</gene>
<feature type="transmembrane region" description="Helical" evidence="2">
    <location>
        <begin position="15"/>
        <end position="36"/>
    </location>
</feature>
<evidence type="ECO:0000313" key="4">
    <source>
        <dbReference type="Proteomes" id="UP001187415"/>
    </source>
</evidence>
<comment type="caution">
    <text evidence="3">The sequence shown here is derived from an EMBL/GenBank/DDBJ whole genome shotgun (WGS) entry which is preliminary data.</text>
</comment>